<dbReference type="Proteomes" id="UP000280935">
    <property type="component" value="Unassembled WGS sequence"/>
</dbReference>
<keyword evidence="1" id="KW-1133">Transmembrane helix</keyword>
<accession>A0A3P1X044</accession>
<sequence length="84" mass="9439">MVWPETFGRRFMFATAVYQPAAFISSLLVGWFKQLPLAVTMLEVWLLAFIIALVISLAQAAAARPGVSVWKPLLPVSEEEFRRS</sequence>
<comment type="caution">
    <text evidence="2">The sequence shown here is derived from an EMBL/GenBank/DDBJ whole genome shotgun (WGS) entry which is preliminary data.</text>
</comment>
<keyword evidence="1" id="KW-0472">Membrane</keyword>
<evidence type="ECO:0000256" key="1">
    <source>
        <dbReference type="SAM" id="Phobius"/>
    </source>
</evidence>
<feature type="transmembrane region" description="Helical" evidence="1">
    <location>
        <begin position="44"/>
        <end position="63"/>
    </location>
</feature>
<feature type="transmembrane region" description="Helical" evidence="1">
    <location>
        <begin position="12"/>
        <end position="32"/>
    </location>
</feature>
<gene>
    <name evidence="2" type="ORF">EII35_05750</name>
</gene>
<proteinExistence type="predicted"/>
<name>A0A3P1X044_9ACTN</name>
<dbReference type="OrthoDB" id="9875523at2"/>
<protein>
    <submittedName>
        <fullName evidence="2">Uncharacterized protein</fullName>
    </submittedName>
</protein>
<evidence type="ECO:0000313" key="3">
    <source>
        <dbReference type="Proteomes" id="UP000280935"/>
    </source>
</evidence>
<dbReference type="RefSeq" id="WP_125227506.1">
    <property type="nucleotide sequence ID" value="NZ_RQYT01000009.1"/>
</dbReference>
<organism evidence="2 3">
    <name type="scientific">Arachnia propionica</name>
    <dbReference type="NCBI Taxonomy" id="1750"/>
    <lineage>
        <taxon>Bacteria</taxon>
        <taxon>Bacillati</taxon>
        <taxon>Actinomycetota</taxon>
        <taxon>Actinomycetes</taxon>
        <taxon>Propionibacteriales</taxon>
        <taxon>Propionibacteriaceae</taxon>
        <taxon>Arachnia</taxon>
    </lineage>
</organism>
<keyword evidence="1" id="KW-0812">Transmembrane</keyword>
<dbReference type="AlphaFoldDB" id="A0A3P1X044"/>
<evidence type="ECO:0000313" key="2">
    <source>
        <dbReference type="EMBL" id="RRD50063.1"/>
    </source>
</evidence>
<reference evidence="2 3" key="1">
    <citation type="submission" date="2018-11" db="EMBL/GenBank/DDBJ databases">
        <title>Genomes From Bacteria Associated with the Canine Oral Cavity: a Test Case for Automated Genome-Based Taxonomic Assignment.</title>
        <authorList>
            <person name="Coil D.A."/>
            <person name="Jospin G."/>
            <person name="Darling A.E."/>
            <person name="Wallis C."/>
            <person name="Davis I.J."/>
            <person name="Harris S."/>
            <person name="Eisen J.A."/>
            <person name="Holcombe L.J."/>
            <person name="O'Flynn C."/>
        </authorList>
    </citation>
    <scope>NUCLEOTIDE SEQUENCE [LARGE SCALE GENOMIC DNA]</scope>
    <source>
        <strain evidence="2 3">OH2822_COT-296</strain>
    </source>
</reference>
<dbReference type="EMBL" id="RQYT01000009">
    <property type="protein sequence ID" value="RRD50063.1"/>
    <property type="molecule type" value="Genomic_DNA"/>
</dbReference>